<sequence length="975" mass="109528">MNLISDVKNVFNLHALKTSLIYCSRNGVIKFTFHDISNASTIIKFKIDSTFNNEVDLKSSNKCIALFMHLNYLYPIFIYGILLSGQTFVCMDESAPFDLIENNLSKLNISAIILTDILSKKISHCLSSFQCVDTFTLLGFTFQIWISECKNKYTQRSFLYAVQTSGSTGLPKIVCVPEACILPNITQLRNEFAVTQDDVILSASPFTFDPSIIELFLTFTTGASLFMVSDEIKAIPNDLLHTLFCTNHKPITIIQMTPTVFCRWSSKDIQEKILNLDSKLKVLALGGEQFPHPNYFKEIRSTGNKTKIYNLYGTTEVSCWSMISNGEVETLGVPMSETTIQVKDKDGNLITDGVGELVIGSSSRICQINDEILPEGKNFIFRPTGDLVQVAKSKYKYLARKDNVIKRWGHKVSLDEVTSSAMQCKGTSIAFCVLDKMKRIVLFVNSNDRISEHLKKNLKKASLPDIILVIPNFPLTKHGKIDKKVLEQLANEHFELEIKTKSFGIIDFFKILWERYTNSLIDSSGFIDSGGNSISALQIISEMSFRFPMTSPDMIKLLLQNNTLNQCCDLLNGCIVKNHDKTPDKRKFDSNVSKGIEKKLKFVEPDRIYSQCKGRSYGDQIIKNHYLTKQISLEFVWKYDLGKCVDASPTLIHYKKENLSLVAVGSHSGKLAVFQLHSGINLWEINLHDRIESSVSCTNDGLCGIVGGYNGKIYCFNLKSGEIKWVVKTQEMVKCTPLVIDERIIVGSYDYHVYCLAVSTGKIEWKYKTSGSVLASPVYSKLYGLILIANLKGSVMALKPDSGQLCWDIHLGSPVFSTPAIISWKEVDHLIIAEVNGFVNGVSINNSGQVWSYKVNSNIFSSITCQKTESTFLLIFGCHDHNIYCLKATETYAELIWKINVDSPVYATPVTASFPFIVSISTNGCVFVLDFKNGEIKCKFDVKKEIFSSPIVFQSKIVCGCRDNNLYSFKINYLT</sequence>
<dbReference type="Gene3D" id="3.40.50.12780">
    <property type="entry name" value="N-terminal domain of ligase-like"/>
    <property type="match status" value="1"/>
</dbReference>
<dbReference type="InterPro" id="IPR002372">
    <property type="entry name" value="PQQ_rpt_dom"/>
</dbReference>
<dbReference type="Pfam" id="PF00501">
    <property type="entry name" value="AMP-binding"/>
    <property type="match status" value="1"/>
</dbReference>
<organism evidence="3">
    <name type="scientific">Clastoptera arizonana</name>
    <name type="common">Arizona spittle bug</name>
    <dbReference type="NCBI Taxonomy" id="38151"/>
    <lineage>
        <taxon>Eukaryota</taxon>
        <taxon>Metazoa</taxon>
        <taxon>Ecdysozoa</taxon>
        <taxon>Arthropoda</taxon>
        <taxon>Hexapoda</taxon>
        <taxon>Insecta</taxon>
        <taxon>Pterygota</taxon>
        <taxon>Neoptera</taxon>
        <taxon>Paraneoptera</taxon>
        <taxon>Hemiptera</taxon>
        <taxon>Auchenorrhyncha</taxon>
        <taxon>Cercopoidea</taxon>
        <taxon>Clastopteridae</taxon>
        <taxon>Clastoptera</taxon>
    </lineage>
</organism>
<dbReference type="AlphaFoldDB" id="A0A1B6DM83"/>
<dbReference type="InterPro" id="IPR006162">
    <property type="entry name" value="Ppantetheine_attach_site"/>
</dbReference>
<dbReference type="InterPro" id="IPR042099">
    <property type="entry name" value="ANL_N_sf"/>
</dbReference>
<dbReference type="InterPro" id="IPR000873">
    <property type="entry name" value="AMP-dep_synth/lig_dom"/>
</dbReference>
<dbReference type="SMART" id="SM00564">
    <property type="entry name" value="PQQ"/>
    <property type="match status" value="4"/>
</dbReference>
<evidence type="ECO:0000259" key="2">
    <source>
        <dbReference type="Pfam" id="PF13570"/>
    </source>
</evidence>
<dbReference type="InterPro" id="IPR011047">
    <property type="entry name" value="Quinoprotein_ADH-like_sf"/>
</dbReference>
<dbReference type="PROSITE" id="PS00012">
    <property type="entry name" value="PHOSPHOPANTETHEINE"/>
    <property type="match status" value="1"/>
</dbReference>
<reference evidence="3" key="1">
    <citation type="submission" date="2015-12" db="EMBL/GenBank/DDBJ databases">
        <title>De novo transcriptome assembly of four potential Pierce s Disease insect vectors from Arizona vineyards.</title>
        <authorList>
            <person name="Tassone E.E."/>
        </authorList>
    </citation>
    <scope>NUCLEOTIDE SEQUENCE</scope>
</reference>
<dbReference type="EMBL" id="GEDC01010531">
    <property type="protein sequence ID" value="JAS26767.1"/>
    <property type="molecule type" value="Transcribed_RNA"/>
</dbReference>
<dbReference type="PANTHER" id="PTHR44394:SF1">
    <property type="entry name" value="BETA-ALANINE-ACTIVATING ENZYME"/>
    <property type="match status" value="1"/>
</dbReference>
<accession>A0A1B6DM83</accession>
<dbReference type="Gene3D" id="3.30.300.30">
    <property type="match status" value="1"/>
</dbReference>
<feature type="domain" description="Pyrrolo-quinoline quinone repeat" evidence="2">
    <location>
        <begin position="641"/>
        <end position="971"/>
    </location>
</feature>
<evidence type="ECO:0000313" key="3">
    <source>
        <dbReference type="EMBL" id="JAS26767.1"/>
    </source>
</evidence>
<feature type="domain" description="AMP-dependent synthetase/ligase" evidence="1">
    <location>
        <begin position="62"/>
        <end position="362"/>
    </location>
</feature>
<dbReference type="InterPro" id="IPR018391">
    <property type="entry name" value="PQQ_b-propeller_rpt"/>
</dbReference>
<evidence type="ECO:0000259" key="1">
    <source>
        <dbReference type="Pfam" id="PF00501"/>
    </source>
</evidence>
<protein>
    <submittedName>
        <fullName evidence="3">Uncharacterized protein</fullName>
    </submittedName>
</protein>
<dbReference type="PANTHER" id="PTHR44394">
    <property type="entry name" value="BETA-ALANINE-ACTIVATING ENZYME"/>
    <property type="match status" value="1"/>
</dbReference>
<dbReference type="Gene3D" id="2.130.10.10">
    <property type="entry name" value="YVTN repeat-like/Quinoprotein amine dehydrogenase"/>
    <property type="match status" value="2"/>
</dbReference>
<dbReference type="InterPro" id="IPR015943">
    <property type="entry name" value="WD40/YVTN_repeat-like_dom_sf"/>
</dbReference>
<proteinExistence type="predicted"/>
<dbReference type="GO" id="GO:0043041">
    <property type="term" value="P:amino acid activation for nonribosomal peptide biosynthetic process"/>
    <property type="evidence" value="ECO:0007669"/>
    <property type="project" value="TreeGrafter"/>
</dbReference>
<dbReference type="InterPro" id="IPR052091">
    <property type="entry name" value="Beta-ala_Activ/Resist"/>
</dbReference>
<name>A0A1B6DM83_9HEMI</name>
<dbReference type="Pfam" id="PF13570">
    <property type="entry name" value="Beta-prop_ACSF4"/>
    <property type="match status" value="1"/>
</dbReference>
<dbReference type="SUPFAM" id="SSF56801">
    <property type="entry name" value="Acetyl-CoA synthetase-like"/>
    <property type="match status" value="1"/>
</dbReference>
<dbReference type="SUPFAM" id="SSF50998">
    <property type="entry name" value="Quinoprotein alcohol dehydrogenase-like"/>
    <property type="match status" value="1"/>
</dbReference>
<dbReference type="InterPro" id="IPR045851">
    <property type="entry name" value="AMP-bd_C_sf"/>
</dbReference>
<gene>
    <name evidence="3" type="ORF">g.24807</name>
</gene>